<dbReference type="WBParaSite" id="SCUD_0001827601-mRNA-1">
    <property type="protein sequence ID" value="SCUD_0001827601-mRNA-1"/>
    <property type="gene ID" value="SCUD_0001827601"/>
</dbReference>
<evidence type="ECO:0000313" key="2">
    <source>
        <dbReference type="Proteomes" id="UP000279833"/>
    </source>
</evidence>
<dbReference type="EMBL" id="UZAK01040814">
    <property type="protein sequence ID" value="VDP65305.1"/>
    <property type="molecule type" value="Genomic_DNA"/>
</dbReference>
<proteinExistence type="predicted"/>
<organism evidence="3">
    <name type="scientific">Schistosoma curassoni</name>
    <dbReference type="NCBI Taxonomy" id="6186"/>
    <lineage>
        <taxon>Eukaryota</taxon>
        <taxon>Metazoa</taxon>
        <taxon>Spiralia</taxon>
        <taxon>Lophotrochozoa</taxon>
        <taxon>Platyhelminthes</taxon>
        <taxon>Trematoda</taxon>
        <taxon>Digenea</taxon>
        <taxon>Strigeidida</taxon>
        <taxon>Schistosomatoidea</taxon>
        <taxon>Schistosomatidae</taxon>
        <taxon>Schistosoma</taxon>
    </lineage>
</organism>
<accession>A0A183KT83</accession>
<reference evidence="3" key="1">
    <citation type="submission" date="2016-06" db="UniProtKB">
        <authorList>
            <consortium name="WormBaseParasite"/>
        </authorList>
    </citation>
    <scope>IDENTIFICATION</scope>
</reference>
<protein>
    <submittedName>
        <fullName evidence="3">Ovule protein</fullName>
    </submittedName>
</protein>
<dbReference type="Proteomes" id="UP000279833">
    <property type="component" value="Unassembled WGS sequence"/>
</dbReference>
<evidence type="ECO:0000313" key="1">
    <source>
        <dbReference type="EMBL" id="VDP65305.1"/>
    </source>
</evidence>
<gene>
    <name evidence="1" type="ORF">SCUD_LOCUS18273</name>
</gene>
<evidence type="ECO:0000313" key="3">
    <source>
        <dbReference type="WBParaSite" id="SCUD_0001827601-mRNA-1"/>
    </source>
</evidence>
<name>A0A183KT83_9TREM</name>
<keyword evidence="2" id="KW-1185">Reference proteome</keyword>
<dbReference type="AlphaFoldDB" id="A0A183KT83"/>
<sequence length="66" mass="7552">MSRQFYCMVQKLGELRKLSSRKYKCLSTVVCAKYFGSVGQTLSATAYCGREQTRFQRRKKSGKSAN</sequence>
<reference evidence="1 2" key="2">
    <citation type="submission" date="2018-11" db="EMBL/GenBank/DDBJ databases">
        <authorList>
            <consortium name="Pathogen Informatics"/>
        </authorList>
    </citation>
    <scope>NUCLEOTIDE SEQUENCE [LARGE SCALE GENOMIC DNA]</scope>
    <source>
        <strain evidence="1">Dakar</strain>
        <strain evidence="2">Dakar, Senegal</strain>
    </source>
</reference>